<comment type="caution">
    <text evidence="1">The sequence shown here is derived from an EMBL/GenBank/DDBJ whole genome shotgun (WGS) entry which is preliminary data.</text>
</comment>
<reference evidence="1" key="1">
    <citation type="submission" date="2022-10" db="EMBL/GenBank/DDBJ databases">
        <title>Genome Sequence of Xylaria curta.</title>
        <authorList>
            <person name="Buettner E."/>
        </authorList>
    </citation>
    <scope>NUCLEOTIDE SEQUENCE</scope>
    <source>
        <strain evidence="1">Babe10</strain>
    </source>
</reference>
<protein>
    <submittedName>
        <fullName evidence="1">Uncharacterized protein</fullName>
    </submittedName>
</protein>
<organism evidence="1 2">
    <name type="scientific">Xylaria curta</name>
    <dbReference type="NCBI Taxonomy" id="42375"/>
    <lineage>
        <taxon>Eukaryota</taxon>
        <taxon>Fungi</taxon>
        <taxon>Dikarya</taxon>
        <taxon>Ascomycota</taxon>
        <taxon>Pezizomycotina</taxon>
        <taxon>Sordariomycetes</taxon>
        <taxon>Xylariomycetidae</taxon>
        <taxon>Xylariales</taxon>
        <taxon>Xylariaceae</taxon>
        <taxon>Xylaria</taxon>
    </lineage>
</organism>
<gene>
    <name evidence="1" type="ORF">NUW58_g391</name>
</gene>
<evidence type="ECO:0000313" key="2">
    <source>
        <dbReference type="Proteomes" id="UP001143856"/>
    </source>
</evidence>
<name>A0ACC1PRF4_9PEZI</name>
<keyword evidence="2" id="KW-1185">Reference proteome</keyword>
<proteinExistence type="predicted"/>
<sequence length="337" mass="38428">MLSTIALVVAAAAAGILYLTGLVIYRLYFHPLADYPGPKLAAATVWYEFYYDGIKRGQYTFKIQEMHDKYGPIVRISPEELHCNDPSFIDTLYAGGSVRRDKYEYFASQFGIPQSVFGTVHHNMHRLRRGAMNRFFSKASVTKLEPTIHEKIDKLCRQLLVHAGSHKPLQLNMAFSCFTTDVVTTYAFAKCYDFLEDSSFETNFHSPIVAGTDLGPYIKQFRFIFPLMQSLPDSWVTALNPQMGVYLHFQRDVKAQIRETQAQKNIGKALAKEQNLHATIFHELLESDLPENEKTAARLWQEGQIIIGAGTETTAWILRMQNFSWLQGCCYAAWARV</sequence>
<evidence type="ECO:0000313" key="1">
    <source>
        <dbReference type="EMBL" id="KAJ2998224.1"/>
    </source>
</evidence>
<dbReference type="Proteomes" id="UP001143856">
    <property type="component" value="Unassembled WGS sequence"/>
</dbReference>
<accession>A0ACC1PRF4</accession>
<dbReference type="EMBL" id="JAPDGR010000032">
    <property type="protein sequence ID" value="KAJ2998224.1"/>
    <property type="molecule type" value="Genomic_DNA"/>
</dbReference>